<feature type="domain" description="DUF374" evidence="2">
    <location>
        <begin position="72"/>
        <end position="138"/>
    </location>
</feature>
<dbReference type="CDD" id="cd07983">
    <property type="entry name" value="LPLAT_DUF374-like"/>
    <property type="match status" value="1"/>
</dbReference>
<comment type="caution">
    <text evidence="3">The sequence shown here is derived from an EMBL/GenBank/DDBJ whole genome shotgun (WGS) entry which is preliminary data.</text>
</comment>
<dbReference type="AlphaFoldDB" id="E6QKM9"/>
<name>E6QKM9_9ZZZZ</name>
<protein>
    <recommendedName>
        <fullName evidence="2">DUF374 domain-containing protein</fullName>
    </recommendedName>
</protein>
<proteinExistence type="predicted"/>
<evidence type="ECO:0000256" key="1">
    <source>
        <dbReference type="SAM" id="Coils"/>
    </source>
</evidence>
<feature type="coiled-coil region" evidence="1">
    <location>
        <begin position="197"/>
        <end position="224"/>
    </location>
</feature>
<evidence type="ECO:0000259" key="2">
    <source>
        <dbReference type="Pfam" id="PF04028"/>
    </source>
</evidence>
<accession>E6QKM9</accession>
<dbReference type="Pfam" id="PF04028">
    <property type="entry name" value="DUF374"/>
    <property type="match status" value="1"/>
</dbReference>
<keyword evidence="1" id="KW-0175">Coiled coil</keyword>
<dbReference type="EMBL" id="CABQ01000143">
    <property type="protein sequence ID" value="CBI07799.1"/>
    <property type="molecule type" value="Genomic_DNA"/>
</dbReference>
<gene>
    <name evidence="3" type="ORF">CARN6_1189</name>
</gene>
<evidence type="ECO:0000313" key="3">
    <source>
        <dbReference type="EMBL" id="CBI07799.1"/>
    </source>
</evidence>
<dbReference type="InterPro" id="IPR007172">
    <property type="entry name" value="DUF374"/>
</dbReference>
<reference evidence="3" key="1">
    <citation type="submission" date="2009-10" db="EMBL/GenBank/DDBJ databases">
        <title>Diversity of trophic interactions inside an arsenic-rich microbial ecosystem.</title>
        <authorList>
            <person name="Bertin P.N."/>
            <person name="Heinrich-Salmeron A."/>
            <person name="Pelletier E."/>
            <person name="Goulhen-Chollet F."/>
            <person name="Arsene-Ploetze F."/>
            <person name="Gallien S."/>
            <person name="Calteau A."/>
            <person name="Vallenet D."/>
            <person name="Casiot C."/>
            <person name="Chane-Woon-Ming B."/>
            <person name="Giloteaux L."/>
            <person name="Barakat M."/>
            <person name="Bonnefoy V."/>
            <person name="Bruneel O."/>
            <person name="Chandler M."/>
            <person name="Cleiss J."/>
            <person name="Duran R."/>
            <person name="Elbaz-Poulichet F."/>
            <person name="Fonknechten N."/>
            <person name="Lauga B."/>
            <person name="Mornico D."/>
            <person name="Ortet P."/>
            <person name="Schaeffer C."/>
            <person name="Siguier P."/>
            <person name="Alexander Thil Smith A."/>
            <person name="Van Dorsselaer A."/>
            <person name="Weissenbach J."/>
            <person name="Medigue C."/>
            <person name="Le Paslier D."/>
        </authorList>
    </citation>
    <scope>NUCLEOTIDE SEQUENCE</scope>
</reference>
<sequence>MSHPSKAEFSFAQRVVLAVVPRVVWLLLQVVGRTWRFEVIAEDGVTPAFHGFTPGREIYCFWHQCVLACAFYFRSTGATILISRSFDGELITRTLELFGYRAVRGSSSRGGREGLLGLRRVLDTNTPAIFTADGPRGPIYKSKMGPIKLAQMSGAPVGCFHLEPDRCWRARSWDSFLIPKPFTRIVVSWGRWVVIPSEVSEVQLEEHRSRLDEALENARLRAEEWLAGDAQ</sequence>
<organism evidence="3">
    <name type="scientific">mine drainage metagenome</name>
    <dbReference type="NCBI Taxonomy" id="410659"/>
    <lineage>
        <taxon>unclassified sequences</taxon>
        <taxon>metagenomes</taxon>
        <taxon>ecological metagenomes</taxon>
    </lineage>
</organism>